<evidence type="ECO:0000256" key="1">
    <source>
        <dbReference type="ARBA" id="ARBA00004429"/>
    </source>
</evidence>
<dbReference type="PRINTS" id="PR00701">
    <property type="entry name" value="60KDINNERMP"/>
</dbReference>
<keyword evidence="5 13" id="KW-1003">Cell membrane</keyword>
<proteinExistence type="inferred from homology"/>
<feature type="transmembrane region" description="Helical" evidence="13">
    <location>
        <begin position="568"/>
        <end position="584"/>
    </location>
</feature>
<dbReference type="InterPro" id="IPR028055">
    <property type="entry name" value="YidC/Oxa/ALB_C"/>
</dbReference>
<dbReference type="InterPro" id="IPR019998">
    <property type="entry name" value="Membr_insert_YidC"/>
</dbReference>
<feature type="transmembrane region" description="Helical" evidence="13">
    <location>
        <begin position="509"/>
        <end position="531"/>
    </location>
</feature>
<sequence>MDKNTIIGFVLMIVVVLAFSWFTQPSQEEIAYQRQYNDSIAAVEAKAAMEAQLWQQQADSMANLSLAGDSLQADSVERARLISEFGAFAPVAKGEEEIVTIENDVLALEFSTRGGYLRRAMLKDYKNYDSTNVVLFEGSDNSYGFLFKTGARVIDTRTLYFTPTISEADNSVNMGLTLADGATWNMRYTLPEGSYRLQMEIEQKGMEKVIPANAVTLDMYWDMKMRRQEKGRMFEERNSALYYKYTGDDVENLSTTGNDDKYATTSLKWIGYKDQFFSTVFIADNNFNEASFTSEVLENDPTYLKELHTETLIDYSPDQTAVGNFSIFLGPNDYKLFRSYDKGADKADKLDLDRMIPLGWPLFRWINTLIIINVFDLLGQITSNYGLIILLLTIFIKLILFPFTFKSYQSQAKMRVLQPQLKAINEKYPDPADAMKKQNAVMELYSRAGVNPMGGCLPLLLQMPILVAMFSFFPSSIELRGESFLWAKDLSSYDAIVEWDTYIPLVTPYFGNHISLFCLLMTITNILYTKVTMSQTGQESMPGMKITMYLMPVMFMIFFNNYAAGLSYYYFLSLLITIIQTYLFRKLIDEKKVLAQLEANAKKPRKKSGFMARLEEAQRKQEAALREQRRQNAKRRK</sequence>
<dbReference type="Pfam" id="PF02096">
    <property type="entry name" value="60KD_IMP"/>
    <property type="match status" value="1"/>
</dbReference>
<dbReference type="Proteomes" id="UP000824246">
    <property type="component" value="Unassembled WGS sequence"/>
</dbReference>
<feature type="transmembrane region" description="Helical" evidence="13">
    <location>
        <begin position="543"/>
        <end position="562"/>
    </location>
</feature>
<keyword evidence="6 13" id="KW-0812">Transmembrane</keyword>
<dbReference type="HAMAP" id="MF_01810">
    <property type="entry name" value="YidC_type1"/>
    <property type="match status" value="1"/>
</dbReference>
<comment type="similarity">
    <text evidence="2 13">Belongs to the OXA1/ALB3/YidC family. Type 1 subfamily.</text>
</comment>
<dbReference type="InterPro" id="IPR001708">
    <property type="entry name" value="YidC/ALB3/OXA1/COX18"/>
</dbReference>
<dbReference type="EMBL" id="DXFB01000078">
    <property type="protein sequence ID" value="HIX45143.1"/>
    <property type="molecule type" value="Genomic_DNA"/>
</dbReference>
<feature type="transmembrane region" description="Helical" evidence="13">
    <location>
        <begin position="6"/>
        <end position="24"/>
    </location>
</feature>
<evidence type="ECO:0000313" key="17">
    <source>
        <dbReference type="EMBL" id="HIX45143.1"/>
    </source>
</evidence>
<evidence type="ECO:0000256" key="3">
    <source>
        <dbReference type="ARBA" id="ARBA00015325"/>
    </source>
</evidence>
<dbReference type="AlphaFoldDB" id="A0A9D2API9"/>
<dbReference type="Gene3D" id="2.70.98.90">
    <property type="match status" value="1"/>
</dbReference>
<evidence type="ECO:0000256" key="12">
    <source>
        <dbReference type="ARBA" id="ARBA00033342"/>
    </source>
</evidence>
<dbReference type="GO" id="GO:0032977">
    <property type="term" value="F:membrane insertase activity"/>
    <property type="evidence" value="ECO:0007669"/>
    <property type="project" value="InterPro"/>
</dbReference>
<dbReference type="NCBIfam" id="TIGR03593">
    <property type="entry name" value="yidC_nterm"/>
    <property type="match status" value="1"/>
</dbReference>
<gene>
    <name evidence="13 17" type="primary">yidC</name>
    <name evidence="17" type="ORF">H9982_02870</name>
</gene>
<dbReference type="InterPro" id="IPR047196">
    <property type="entry name" value="YidC_ALB_C"/>
</dbReference>
<dbReference type="PANTHER" id="PTHR12428:SF65">
    <property type="entry name" value="CYTOCHROME C OXIDASE ASSEMBLY PROTEIN COX18, MITOCHONDRIAL"/>
    <property type="match status" value="1"/>
</dbReference>
<evidence type="ECO:0000256" key="10">
    <source>
        <dbReference type="ARBA" id="ARBA00023186"/>
    </source>
</evidence>
<comment type="subunit">
    <text evidence="13">Interacts with the Sec translocase complex via SecD. Specifically interacts with transmembrane segments of nascent integral membrane proteins during membrane integration.</text>
</comment>
<feature type="region of interest" description="Disordered" evidence="14">
    <location>
        <begin position="616"/>
        <end position="637"/>
    </location>
</feature>
<evidence type="ECO:0000256" key="6">
    <source>
        <dbReference type="ARBA" id="ARBA00022692"/>
    </source>
</evidence>
<evidence type="ECO:0000256" key="8">
    <source>
        <dbReference type="ARBA" id="ARBA00022989"/>
    </source>
</evidence>
<organism evidence="17 18">
    <name type="scientific">Candidatus Barnesiella excrementipullorum</name>
    <dbReference type="NCBI Taxonomy" id="2838479"/>
    <lineage>
        <taxon>Bacteria</taxon>
        <taxon>Pseudomonadati</taxon>
        <taxon>Bacteroidota</taxon>
        <taxon>Bacteroidia</taxon>
        <taxon>Bacteroidales</taxon>
        <taxon>Barnesiellaceae</taxon>
        <taxon>Barnesiella</taxon>
    </lineage>
</organism>
<feature type="compositionally biased region" description="Basic and acidic residues" evidence="14">
    <location>
        <begin position="616"/>
        <end position="630"/>
    </location>
</feature>
<evidence type="ECO:0000256" key="5">
    <source>
        <dbReference type="ARBA" id="ARBA00022475"/>
    </source>
</evidence>
<reference evidence="17" key="2">
    <citation type="submission" date="2021-04" db="EMBL/GenBank/DDBJ databases">
        <authorList>
            <person name="Gilroy R."/>
        </authorList>
    </citation>
    <scope>NUCLEOTIDE SEQUENCE</scope>
    <source>
        <strain evidence="17">ChiHjej12B11-16260</strain>
    </source>
</reference>
<evidence type="ECO:0000259" key="15">
    <source>
        <dbReference type="Pfam" id="PF02096"/>
    </source>
</evidence>
<feature type="transmembrane region" description="Helical" evidence="13">
    <location>
        <begin position="385"/>
        <end position="405"/>
    </location>
</feature>
<feature type="domain" description="Membrane insertase YidC N-terminal" evidence="16">
    <location>
        <begin position="99"/>
        <end position="370"/>
    </location>
</feature>
<name>A0A9D2API9_9BACT</name>
<comment type="subcellular location">
    <subcellularLocation>
        <location evidence="1">Cell inner membrane</location>
        <topology evidence="1">Multi-pass membrane protein</topology>
    </subcellularLocation>
    <subcellularLocation>
        <location evidence="13">Cell membrane</location>
        <topology evidence="13">Multi-pass membrane protein</topology>
    </subcellularLocation>
</comment>
<evidence type="ECO:0000256" key="13">
    <source>
        <dbReference type="HAMAP-Rule" id="MF_01810"/>
    </source>
</evidence>
<dbReference type="NCBIfam" id="TIGR03592">
    <property type="entry name" value="yidC_oxa1_cterm"/>
    <property type="match status" value="1"/>
</dbReference>
<evidence type="ECO:0000256" key="11">
    <source>
        <dbReference type="ARBA" id="ARBA00033245"/>
    </source>
</evidence>
<comment type="function">
    <text evidence="13">Required for the insertion and/or proper folding and/or complex formation of integral membrane proteins into the membrane. Involved in integration of membrane proteins that insert both dependently and independently of the Sec translocase complex, as well as at least some lipoproteins. Aids folding of multispanning membrane proteins.</text>
</comment>
<dbReference type="CDD" id="cd20070">
    <property type="entry name" value="5TM_YidC_Alb3"/>
    <property type="match status" value="1"/>
</dbReference>
<comment type="caution">
    <text evidence="17">The sequence shown here is derived from an EMBL/GenBank/DDBJ whole genome shotgun (WGS) entry which is preliminary data.</text>
</comment>
<evidence type="ECO:0000259" key="16">
    <source>
        <dbReference type="Pfam" id="PF14849"/>
    </source>
</evidence>
<dbReference type="GO" id="GO:0015031">
    <property type="term" value="P:protein transport"/>
    <property type="evidence" value="ECO:0007669"/>
    <property type="project" value="UniProtKB-KW"/>
</dbReference>
<evidence type="ECO:0000256" key="9">
    <source>
        <dbReference type="ARBA" id="ARBA00023136"/>
    </source>
</evidence>
<evidence type="ECO:0000313" key="18">
    <source>
        <dbReference type="Proteomes" id="UP000824246"/>
    </source>
</evidence>
<dbReference type="CDD" id="cd19961">
    <property type="entry name" value="EcYidC-like_peri"/>
    <property type="match status" value="1"/>
</dbReference>
<evidence type="ECO:0000256" key="14">
    <source>
        <dbReference type="SAM" id="MobiDB-lite"/>
    </source>
</evidence>
<keyword evidence="4 13" id="KW-0813">Transport</keyword>
<dbReference type="Pfam" id="PF14849">
    <property type="entry name" value="YidC_periplas"/>
    <property type="match status" value="1"/>
</dbReference>
<reference evidence="17" key="1">
    <citation type="journal article" date="2021" name="PeerJ">
        <title>Extensive microbial diversity within the chicken gut microbiome revealed by metagenomics and culture.</title>
        <authorList>
            <person name="Gilroy R."/>
            <person name="Ravi A."/>
            <person name="Getino M."/>
            <person name="Pursley I."/>
            <person name="Horton D.L."/>
            <person name="Alikhan N.F."/>
            <person name="Baker D."/>
            <person name="Gharbi K."/>
            <person name="Hall N."/>
            <person name="Watson M."/>
            <person name="Adriaenssens E.M."/>
            <person name="Foster-Nyarko E."/>
            <person name="Jarju S."/>
            <person name="Secka A."/>
            <person name="Antonio M."/>
            <person name="Oren A."/>
            <person name="Chaudhuri R.R."/>
            <person name="La Ragione R."/>
            <person name="Hildebrand F."/>
            <person name="Pallen M.J."/>
        </authorList>
    </citation>
    <scope>NUCLEOTIDE SEQUENCE</scope>
    <source>
        <strain evidence="17">ChiHjej12B11-16260</strain>
    </source>
</reference>
<protein>
    <recommendedName>
        <fullName evidence="3 13">Membrane protein insertase YidC</fullName>
    </recommendedName>
    <alternativeName>
        <fullName evidence="12 13">Foldase YidC</fullName>
    </alternativeName>
    <alternativeName>
        <fullName evidence="13">Membrane protein YidC</fullName>
    </alternativeName>
    <alternativeName>
        <fullName evidence="11 13">membrane integrase YidC</fullName>
    </alternativeName>
</protein>
<dbReference type="InterPro" id="IPR038221">
    <property type="entry name" value="YidC_periplasmic_sf"/>
</dbReference>
<accession>A0A9D2API9</accession>
<keyword evidence="10 13" id="KW-0143">Chaperone</keyword>
<evidence type="ECO:0000256" key="7">
    <source>
        <dbReference type="ARBA" id="ARBA00022927"/>
    </source>
</evidence>
<keyword evidence="9 13" id="KW-0472">Membrane</keyword>
<dbReference type="GO" id="GO:0005886">
    <property type="term" value="C:plasma membrane"/>
    <property type="evidence" value="ECO:0007669"/>
    <property type="project" value="UniProtKB-SubCell"/>
</dbReference>
<dbReference type="PANTHER" id="PTHR12428">
    <property type="entry name" value="OXA1"/>
    <property type="match status" value="1"/>
</dbReference>
<keyword evidence="8 13" id="KW-1133">Transmembrane helix</keyword>
<evidence type="ECO:0000256" key="4">
    <source>
        <dbReference type="ARBA" id="ARBA00022448"/>
    </source>
</evidence>
<evidence type="ECO:0000256" key="2">
    <source>
        <dbReference type="ARBA" id="ARBA00010527"/>
    </source>
</evidence>
<dbReference type="NCBIfam" id="NF002356">
    <property type="entry name" value="PRK01318.2-3"/>
    <property type="match status" value="1"/>
</dbReference>
<feature type="domain" description="Membrane insertase YidC/Oxa/ALB C-terminal" evidence="15">
    <location>
        <begin position="385"/>
        <end position="585"/>
    </location>
</feature>
<dbReference type="GO" id="GO:0051205">
    <property type="term" value="P:protein insertion into membrane"/>
    <property type="evidence" value="ECO:0007669"/>
    <property type="project" value="TreeGrafter"/>
</dbReference>
<keyword evidence="7 13" id="KW-0653">Protein transport</keyword>
<dbReference type="InterPro" id="IPR028053">
    <property type="entry name" value="Membr_insert_YidC_N"/>
</dbReference>